<dbReference type="Proteomes" id="UP000219439">
    <property type="component" value="Unassembled WGS sequence"/>
</dbReference>
<dbReference type="OrthoDB" id="9816293at2"/>
<evidence type="ECO:0000313" key="3">
    <source>
        <dbReference type="Proteomes" id="UP000219439"/>
    </source>
</evidence>
<dbReference type="AlphaFoldDB" id="A0A285NIE0"/>
<gene>
    <name evidence="2" type="ORF">SAMN06265368_1161</name>
</gene>
<dbReference type="GO" id="GO:0005886">
    <property type="term" value="C:plasma membrane"/>
    <property type="evidence" value="ECO:0007669"/>
    <property type="project" value="TreeGrafter"/>
</dbReference>
<keyword evidence="1" id="KW-1133">Transmembrane helix</keyword>
<feature type="transmembrane region" description="Helical" evidence="1">
    <location>
        <begin position="101"/>
        <end position="117"/>
    </location>
</feature>
<dbReference type="PANTHER" id="PTHR35813">
    <property type="entry name" value="INNER MEMBRANE PROTEIN YBAN"/>
    <property type="match status" value="1"/>
</dbReference>
<accession>A0A285NIE0</accession>
<proteinExistence type="predicted"/>
<evidence type="ECO:0000256" key="1">
    <source>
        <dbReference type="SAM" id="Phobius"/>
    </source>
</evidence>
<feature type="transmembrane region" description="Helical" evidence="1">
    <location>
        <begin position="12"/>
        <end position="43"/>
    </location>
</feature>
<sequence>MKQLERGLYLALGLVMTGIGILGAFLPVMPSTIFFMAAVFFFARSSPRMEKWLLEHPLFGPPVIAWRDHQAIPRKAKYTAFTGMAFGFVSFLYFAQPGWQLLLPVLAFFAYSAWYVGSRPEGPEG</sequence>
<dbReference type="RefSeq" id="WP_097152387.1">
    <property type="nucleotide sequence ID" value="NZ_OBEL01000001.1"/>
</dbReference>
<feature type="transmembrane region" description="Helical" evidence="1">
    <location>
        <begin position="76"/>
        <end position="95"/>
    </location>
</feature>
<dbReference type="Pfam" id="PF04304">
    <property type="entry name" value="DUF454"/>
    <property type="match status" value="1"/>
</dbReference>
<reference evidence="2 3" key="1">
    <citation type="submission" date="2017-09" db="EMBL/GenBank/DDBJ databases">
        <authorList>
            <person name="Ehlers B."/>
            <person name="Leendertz F.H."/>
        </authorList>
    </citation>
    <scope>NUCLEOTIDE SEQUENCE [LARGE SCALE GENOMIC DNA]</scope>
    <source>
        <strain evidence="2 3">DSM 18289</strain>
    </source>
</reference>
<keyword evidence="3" id="KW-1185">Reference proteome</keyword>
<evidence type="ECO:0000313" key="2">
    <source>
        <dbReference type="EMBL" id="SNZ07626.1"/>
    </source>
</evidence>
<evidence type="ECO:0008006" key="4">
    <source>
        <dbReference type="Google" id="ProtNLM"/>
    </source>
</evidence>
<dbReference type="EMBL" id="OBEL01000001">
    <property type="protein sequence ID" value="SNZ07626.1"/>
    <property type="molecule type" value="Genomic_DNA"/>
</dbReference>
<name>A0A285NIE0_9HYPH</name>
<dbReference type="PANTHER" id="PTHR35813:SF1">
    <property type="entry name" value="INNER MEMBRANE PROTEIN YBAN"/>
    <property type="match status" value="1"/>
</dbReference>
<dbReference type="InterPro" id="IPR007401">
    <property type="entry name" value="DUF454"/>
</dbReference>
<keyword evidence="1" id="KW-0472">Membrane</keyword>
<protein>
    <recommendedName>
        <fullName evidence="4">Inner membrane protein</fullName>
    </recommendedName>
</protein>
<dbReference type="PIRSF" id="PIRSF016789">
    <property type="entry name" value="DUF454"/>
    <property type="match status" value="1"/>
</dbReference>
<organism evidence="2 3">
    <name type="scientific">Cohaesibacter gelatinilyticus</name>
    <dbReference type="NCBI Taxonomy" id="372072"/>
    <lineage>
        <taxon>Bacteria</taxon>
        <taxon>Pseudomonadati</taxon>
        <taxon>Pseudomonadota</taxon>
        <taxon>Alphaproteobacteria</taxon>
        <taxon>Hyphomicrobiales</taxon>
        <taxon>Cohaesibacteraceae</taxon>
    </lineage>
</organism>
<keyword evidence="1" id="KW-0812">Transmembrane</keyword>